<dbReference type="PROSITE" id="PS00687">
    <property type="entry name" value="ALDEHYDE_DEHYDR_GLU"/>
    <property type="match status" value="1"/>
</dbReference>
<dbReference type="InterPro" id="IPR016162">
    <property type="entry name" value="Ald_DH_N"/>
</dbReference>
<comment type="similarity">
    <text evidence="1 4">Belongs to the aldehyde dehydrogenase family.</text>
</comment>
<dbReference type="OrthoDB" id="9812625at2"/>
<sequence length="479" mass="51300">MKQRHWLNFIDGKWCDSDARFELLNPATNQSIGTIAKASVSDAAAALAAARRCADSRLLSSVRPAERVKWMTRIAQEIRVLADEGAHVLCAENGKTVPEALDEFLEAARYFEYYGGMADKIEGVSIPLGNGYIDFTVYDPMGVSLQIVPWNFPVSICARALAPALAAGNAVVVKSPELSPLGICVLFEAIERAGLPDGAVNLLCGSGREIGSYLAARREVDQIVFTGSVPTGQTILKLAAENATPCVMELGGKSAALVFPDADLDQLIASVRMGIFFNAGQVCSAMSRLVVHRSIYDTVVSRVEDLATGLSVGNGADGNDLTPVITARQLNHIQQMCQRAQQEGAVLVTGGEALSDSQGNFLRPTIFKDVSPEMNIAQEEVFGPVLVIMPFDDEPEAITIANSTAFGLVAGVFTQDLNKAMRCARLLRSGQVFVNEWYAGGIEVPFGGVGLSGYGRERGQEALYSYVRTKNVAIKVAGE</sequence>
<dbReference type="Proteomes" id="UP000029499">
    <property type="component" value="Chromosome"/>
</dbReference>
<dbReference type="GO" id="GO:0016620">
    <property type="term" value="F:oxidoreductase activity, acting on the aldehyde or oxo group of donors, NAD or NADP as acceptor"/>
    <property type="evidence" value="ECO:0007669"/>
    <property type="project" value="InterPro"/>
</dbReference>
<dbReference type="FunFam" id="3.40.605.10:FF:000007">
    <property type="entry name" value="NAD/NADP-dependent betaine aldehyde dehydrogenase"/>
    <property type="match status" value="1"/>
</dbReference>
<dbReference type="PANTHER" id="PTHR11699">
    <property type="entry name" value="ALDEHYDE DEHYDROGENASE-RELATED"/>
    <property type="match status" value="1"/>
</dbReference>
<accession>A0A089YLA7</accession>
<dbReference type="HOGENOM" id="CLU_005391_0_1_6"/>
<dbReference type="AlphaFoldDB" id="A0A089YLA7"/>
<dbReference type="FunFam" id="3.40.309.10:FF:000012">
    <property type="entry name" value="Betaine aldehyde dehydrogenase"/>
    <property type="match status" value="1"/>
</dbReference>
<dbReference type="KEGG" id="prh:LT40_07115"/>
<dbReference type="InterPro" id="IPR016161">
    <property type="entry name" value="Ald_DH/histidinol_DH"/>
</dbReference>
<dbReference type="Gene3D" id="3.40.309.10">
    <property type="entry name" value="Aldehyde Dehydrogenase, Chain A, domain 2"/>
    <property type="match status" value="1"/>
</dbReference>
<dbReference type="SUPFAM" id="SSF53720">
    <property type="entry name" value="ALDH-like"/>
    <property type="match status" value="1"/>
</dbReference>
<feature type="active site" evidence="3">
    <location>
        <position position="249"/>
    </location>
</feature>
<evidence type="ECO:0000259" key="5">
    <source>
        <dbReference type="Pfam" id="PF00171"/>
    </source>
</evidence>
<dbReference type="InterPro" id="IPR029510">
    <property type="entry name" value="Ald_DH_CS_GLU"/>
</dbReference>
<reference evidence="6 7" key="1">
    <citation type="journal article" date="2015" name="J. Biotechnol.">
        <title>Complete genome sequence of Pseudomonas rhizosphaerae IH5T (=DSM 16299T), a phosphate-solubilizing rhizobacterium for bacterial biofertilizer.</title>
        <authorList>
            <person name="Kwak Y."/>
            <person name="Jung B.K."/>
            <person name="Shin J.H."/>
        </authorList>
    </citation>
    <scope>NUCLEOTIDE SEQUENCE [LARGE SCALE GENOMIC DNA]</scope>
    <source>
        <strain evidence="6">DSM 16299</strain>
    </source>
</reference>
<keyword evidence="2 4" id="KW-0560">Oxidoreductase</keyword>
<dbReference type="eggNOG" id="COG1012">
    <property type="taxonomic scope" value="Bacteria"/>
</dbReference>
<evidence type="ECO:0000313" key="6">
    <source>
        <dbReference type="EMBL" id="AIS17188.1"/>
    </source>
</evidence>
<dbReference type="STRING" id="216142.LT40_07115"/>
<dbReference type="InterPro" id="IPR016163">
    <property type="entry name" value="Ald_DH_C"/>
</dbReference>
<evidence type="ECO:0000313" key="7">
    <source>
        <dbReference type="Proteomes" id="UP000029499"/>
    </source>
</evidence>
<evidence type="ECO:0000256" key="2">
    <source>
        <dbReference type="ARBA" id="ARBA00023002"/>
    </source>
</evidence>
<dbReference type="RefSeq" id="WP_043193409.1">
    <property type="nucleotide sequence ID" value="NZ_CP009533.1"/>
</dbReference>
<feature type="domain" description="Aldehyde dehydrogenase" evidence="5">
    <location>
        <begin position="14"/>
        <end position="472"/>
    </location>
</feature>
<name>A0A089YLA7_9PSED</name>
<organism evidence="6 7">
    <name type="scientific">Pseudomonas rhizosphaerae</name>
    <dbReference type="NCBI Taxonomy" id="216142"/>
    <lineage>
        <taxon>Bacteria</taxon>
        <taxon>Pseudomonadati</taxon>
        <taxon>Pseudomonadota</taxon>
        <taxon>Gammaproteobacteria</taxon>
        <taxon>Pseudomonadales</taxon>
        <taxon>Pseudomonadaceae</taxon>
        <taxon>Pseudomonas</taxon>
    </lineage>
</organism>
<evidence type="ECO:0000256" key="1">
    <source>
        <dbReference type="ARBA" id="ARBA00009986"/>
    </source>
</evidence>
<gene>
    <name evidence="6" type="ORF">LT40_07115</name>
</gene>
<evidence type="ECO:0000256" key="3">
    <source>
        <dbReference type="PROSITE-ProRule" id="PRU10007"/>
    </source>
</evidence>
<protein>
    <submittedName>
        <fullName evidence="6">Aldehyde dehydrogenase</fullName>
    </submittedName>
</protein>
<dbReference type="Pfam" id="PF00171">
    <property type="entry name" value="Aldedh"/>
    <property type="match status" value="1"/>
</dbReference>
<dbReference type="InterPro" id="IPR016160">
    <property type="entry name" value="Ald_DH_CS_CYS"/>
</dbReference>
<dbReference type="PROSITE" id="PS00070">
    <property type="entry name" value="ALDEHYDE_DEHYDR_CYS"/>
    <property type="match status" value="1"/>
</dbReference>
<evidence type="ECO:0000256" key="4">
    <source>
        <dbReference type="RuleBase" id="RU003345"/>
    </source>
</evidence>
<dbReference type="Gene3D" id="3.40.605.10">
    <property type="entry name" value="Aldehyde Dehydrogenase, Chain A, domain 1"/>
    <property type="match status" value="1"/>
</dbReference>
<keyword evidence="7" id="KW-1185">Reference proteome</keyword>
<dbReference type="InterPro" id="IPR015590">
    <property type="entry name" value="Aldehyde_DH_dom"/>
</dbReference>
<proteinExistence type="inferred from homology"/>
<dbReference type="EMBL" id="CP009533">
    <property type="protein sequence ID" value="AIS17188.1"/>
    <property type="molecule type" value="Genomic_DNA"/>
</dbReference>